<reference evidence="7 8" key="1">
    <citation type="submission" date="2020-03" db="EMBL/GenBank/DDBJ databases">
        <authorList>
            <person name="Wang L."/>
            <person name="He N."/>
            <person name="Li Y."/>
            <person name="Fang Y."/>
            <person name="Zhang F."/>
        </authorList>
    </citation>
    <scope>NUCLEOTIDE SEQUENCE [LARGE SCALE GENOMIC DNA]</scope>
    <source>
        <strain evidence="8">hsmgli-8</strain>
    </source>
</reference>
<feature type="transmembrane region" description="Helical" evidence="5">
    <location>
        <begin position="47"/>
        <end position="66"/>
    </location>
</feature>
<feature type="transmembrane region" description="Helical" evidence="5">
    <location>
        <begin position="110"/>
        <end position="126"/>
    </location>
</feature>
<feature type="region of interest" description="Disordered" evidence="4">
    <location>
        <begin position="1"/>
        <end position="20"/>
    </location>
</feature>
<dbReference type="PROSITE" id="PS50850">
    <property type="entry name" value="MFS"/>
    <property type="match status" value="1"/>
</dbReference>
<dbReference type="EMBL" id="JAAVJI010000017">
    <property type="protein sequence ID" value="NJP03271.1"/>
    <property type="molecule type" value="Genomic_DNA"/>
</dbReference>
<dbReference type="Pfam" id="PF07690">
    <property type="entry name" value="MFS_1"/>
    <property type="match status" value="1"/>
</dbReference>
<evidence type="ECO:0000256" key="2">
    <source>
        <dbReference type="ARBA" id="ARBA00022989"/>
    </source>
</evidence>
<feature type="transmembrane region" description="Helical" evidence="5">
    <location>
        <begin position="248"/>
        <end position="265"/>
    </location>
</feature>
<evidence type="ECO:0000256" key="5">
    <source>
        <dbReference type="SAM" id="Phobius"/>
    </source>
</evidence>
<name>A0ABX0YIK4_9PSED</name>
<comment type="caution">
    <text evidence="7">The sequence shown here is derived from an EMBL/GenBank/DDBJ whole genome shotgun (WGS) entry which is preliminary data.</text>
</comment>
<dbReference type="Gene3D" id="1.20.1250.20">
    <property type="entry name" value="MFS general substrate transporter like domains"/>
    <property type="match status" value="1"/>
</dbReference>
<feature type="compositionally biased region" description="Pro residues" evidence="4">
    <location>
        <begin position="1"/>
        <end position="14"/>
    </location>
</feature>
<sequence>MIPRRTPLPTPAPTPDNTRKRRSLGGACLAHALHDGYTDGLYAFLPLWQAEFGLSYAALAMVRALYYGTMGGLQIPADRALRRVSSRAALVLSTLVAAAGLAMMALPLGFIGLCVGLALAGVGSSIQHPRGSMLVSDTYGQDARRPLGLYNFAGDLGKAIVPAAVALLLPLMAWRPVLGLMALLGLMVAAVLVPLAPATPVHPVAKRRAAPGGRGGFGLLSAIGALDTATRMGYLLFLPFLIQGLGGGSPTVGIALALLFIGGALGKATCGWLGERLGVVGGVMLTETATALLIVATLYTSLPATLVVLPLLGIVLNGTSSILYGTVPELSDGDTGRAFAVFYTSVIGAGGIAPIFYGAVADHSSQTTGLLVTAATAGVIVPLVLLLRPALQAAQAFTTRSALNG</sequence>
<organism evidence="7 8">
    <name type="scientific">Pseudomonas quercus</name>
    <dbReference type="NCBI Taxonomy" id="2722792"/>
    <lineage>
        <taxon>Bacteria</taxon>
        <taxon>Pseudomonadati</taxon>
        <taxon>Pseudomonadota</taxon>
        <taxon>Gammaproteobacteria</taxon>
        <taxon>Pseudomonadales</taxon>
        <taxon>Pseudomonadaceae</taxon>
        <taxon>Pseudomonas</taxon>
    </lineage>
</organism>
<dbReference type="InterPro" id="IPR011701">
    <property type="entry name" value="MFS"/>
</dbReference>
<protein>
    <submittedName>
        <fullName evidence="7">MFS transporter</fullName>
    </submittedName>
</protein>
<evidence type="ECO:0000256" key="3">
    <source>
        <dbReference type="ARBA" id="ARBA00023136"/>
    </source>
</evidence>
<feature type="transmembrane region" description="Helical" evidence="5">
    <location>
        <begin position="305"/>
        <end position="327"/>
    </location>
</feature>
<feature type="transmembrane region" description="Helical" evidence="5">
    <location>
        <begin position="87"/>
        <end position="104"/>
    </location>
</feature>
<keyword evidence="2 5" id="KW-1133">Transmembrane helix</keyword>
<dbReference type="SUPFAM" id="SSF103473">
    <property type="entry name" value="MFS general substrate transporter"/>
    <property type="match status" value="1"/>
</dbReference>
<dbReference type="Proteomes" id="UP000746535">
    <property type="component" value="Unassembled WGS sequence"/>
</dbReference>
<evidence type="ECO:0000256" key="1">
    <source>
        <dbReference type="ARBA" id="ARBA00022692"/>
    </source>
</evidence>
<feature type="transmembrane region" description="Helical" evidence="5">
    <location>
        <begin position="217"/>
        <end position="242"/>
    </location>
</feature>
<dbReference type="PANTHER" id="PTHR43129">
    <property type="entry name" value="FOSMIDOMYCIN RESISTANCE PROTEIN"/>
    <property type="match status" value="1"/>
</dbReference>
<keyword evidence="1 5" id="KW-0812">Transmembrane</keyword>
<feature type="transmembrane region" description="Helical" evidence="5">
    <location>
        <begin position="277"/>
        <end position="299"/>
    </location>
</feature>
<evidence type="ECO:0000256" key="4">
    <source>
        <dbReference type="SAM" id="MobiDB-lite"/>
    </source>
</evidence>
<feature type="transmembrane region" description="Helical" evidence="5">
    <location>
        <begin position="339"/>
        <end position="357"/>
    </location>
</feature>
<accession>A0ABX0YIK4</accession>
<feature type="domain" description="Major facilitator superfamily (MFS) profile" evidence="6">
    <location>
        <begin position="1"/>
        <end position="392"/>
    </location>
</feature>
<keyword evidence="3 5" id="KW-0472">Membrane</keyword>
<keyword evidence="8" id="KW-1185">Reference proteome</keyword>
<dbReference type="InterPro" id="IPR020846">
    <property type="entry name" value="MFS_dom"/>
</dbReference>
<proteinExistence type="predicted"/>
<evidence type="ECO:0000313" key="7">
    <source>
        <dbReference type="EMBL" id="NJP03271.1"/>
    </source>
</evidence>
<dbReference type="PANTHER" id="PTHR43129:SF1">
    <property type="entry name" value="FOSMIDOMYCIN RESISTANCE PROTEIN"/>
    <property type="match status" value="1"/>
</dbReference>
<gene>
    <name evidence="7" type="ORF">HBH25_20760</name>
</gene>
<feature type="transmembrane region" description="Helical" evidence="5">
    <location>
        <begin position="147"/>
        <end position="171"/>
    </location>
</feature>
<dbReference type="InterPro" id="IPR036259">
    <property type="entry name" value="MFS_trans_sf"/>
</dbReference>
<evidence type="ECO:0000259" key="6">
    <source>
        <dbReference type="PROSITE" id="PS50850"/>
    </source>
</evidence>
<feature type="transmembrane region" description="Helical" evidence="5">
    <location>
        <begin position="369"/>
        <end position="387"/>
    </location>
</feature>
<feature type="transmembrane region" description="Helical" evidence="5">
    <location>
        <begin position="177"/>
        <end position="196"/>
    </location>
</feature>
<evidence type="ECO:0000313" key="8">
    <source>
        <dbReference type="Proteomes" id="UP000746535"/>
    </source>
</evidence>